<dbReference type="PRINTS" id="PR00625">
    <property type="entry name" value="JDOMAIN"/>
</dbReference>
<reference evidence="3" key="1">
    <citation type="submission" date="2020-05" db="EMBL/GenBank/DDBJ databases">
        <authorList>
            <person name="Chiriac C."/>
            <person name="Salcher M."/>
            <person name="Ghai R."/>
            <person name="Kavagutti S V."/>
        </authorList>
    </citation>
    <scope>NUCLEOTIDE SEQUENCE</scope>
</reference>
<dbReference type="InterPro" id="IPR001623">
    <property type="entry name" value="DnaJ_domain"/>
</dbReference>
<dbReference type="PANTHER" id="PTHR44825">
    <property type="match status" value="1"/>
</dbReference>
<dbReference type="InterPro" id="IPR052763">
    <property type="entry name" value="DnaJ_C4"/>
</dbReference>
<proteinExistence type="predicted"/>
<dbReference type="EMBL" id="CAEZXE010000123">
    <property type="protein sequence ID" value="CAB4685611.1"/>
    <property type="molecule type" value="Genomic_DNA"/>
</dbReference>
<feature type="domain" description="J" evidence="2">
    <location>
        <begin position="5"/>
        <end position="74"/>
    </location>
</feature>
<dbReference type="SUPFAM" id="SSF46565">
    <property type="entry name" value="Chaperone J-domain"/>
    <property type="match status" value="1"/>
</dbReference>
<feature type="region of interest" description="Disordered" evidence="1">
    <location>
        <begin position="62"/>
        <end position="101"/>
    </location>
</feature>
<dbReference type="Pfam" id="PF00226">
    <property type="entry name" value="DnaJ"/>
    <property type="match status" value="1"/>
</dbReference>
<gene>
    <name evidence="3" type="ORF">UFOPK2350_01300</name>
</gene>
<evidence type="ECO:0000256" key="1">
    <source>
        <dbReference type="SAM" id="MobiDB-lite"/>
    </source>
</evidence>
<accession>A0A6J6NG60</accession>
<dbReference type="AlphaFoldDB" id="A0A6J6NG60"/>
<name>A0A6J6NG60_9ZZZZ</name>
<dbReference type="SMART" id="SM00271">
    <property type="entry name" value="DnaJ"/>
    <property type="match status" value="1"/>
</dbReference>
<evidence type="ECO:0000313" key="3">
    <source>
        <dbReference type="EMBL" id="CAB4685611.1"/>
    </source>
</evidence>
<dbReference type="PANTHER" id="PTHR44825:SF1">
    <property type="entry name" value="DNAJ HOMOLOG SUBFAMILY C MEMBER 4"/>
    <property type="match status" value="1"/>
</dbReference>
<dbReference type="Gene3D" id="1.10.287.110">
    <property type="entry name" value="DnaJ domain"/>
    <property type="match status" value="1"/>
</dbReference>
<feature type="compositionally biased region" description="Basic and acidic residues" evidence="1">
    <location>
        <begin position="64"/>
        <end position="74"/>
    </location>
</feature>
<sequence>MAERSHYETLGVARNADRETIRRAYLAIARATHPDRQSAGSVQRSDAESRIRAANAAWNTLGDQAKRQEYDRTLPDPLRTQVPRPTQPNLTDPRPAPPSGIVVSSQTASLWKWGPVAAGVLIGLVLLIGSAYATSQDSSSTGTTMQTVTTRYTPGSCVFILAGDSGKIAQPVSCAQQFASVVSVQVDSPRPCPPLTVAVPLSDGKTTLCLVGAP</sequence>
<dbReference type="InterPro" id="IPR036869">
    <property type="entry name" value="J_dom_sf"/>
</dbReference>
<evidence type="ECO:0000259" key="2">
    <source>
        <dbReference type="PROSITE" id="PS50076"/>
    </source>
</evidence>
<dbReference type="CDD" id="cd06257">
    <property type="entry name" value="DnaJ"/>
    <property type="match status" value="1"/>
</dbReference>
<protein>
    <submittedName>
        <fullName evidence="3">Unannotated protein</fullName>
    </submittedName>
</protein>
<dbReference type="PROSITE" id="PS50076">
    <property type="entry name" value="DNAJ_2"/>
    <property type="match status" value="1"/>
</dbReference>
<organism evidence="3">
    <name type="scientific">freshwater metagenome</name>
    <dbReference type="NCBI Taxonomy" id="449393"/>
    <lineage>
        <taxon>unclassified sequences</taxon>
        <taxon>metagenomes</taxon>
        <taxon>ecological metagenomes</taxon>
    </lineage>
</organism>